<evidence type="ECO:0000313" key="3">
    <source>
        <dbReference type="EMBL" id="JAC28035.1"/>
    </source>
</evidence>
<feature type="signal peptide" evidence="2">
    <location>
        <begin position="1"/>
        <end position="20"/>
    </location>
</feature>
<proteinExistence type="evidence at transcript level"/>
<organism evidence="3">
    <name type="scientific">Amblyomma triste</name>
    <name type="common">Neotropical tick</name>
    <dbReference type="NCBI Taxonomy" id="251400"/>
    <lineage>
        <taxon>Eukaryota</taxon>
        <taxon>Metazoa</taxon>
        <taxon>Ecdysozoa</taxon>
        <taxon>Arthropoda</taxon>
        <taxon>Chelicerata</taxon>
        <taxon>Arachnida</taxon>
        <taxon>Acari</taxon>
        <taxon>Parasitiformes</taxon>
        <taxon>Ixodida</taxon>
        <taxon>Ixodoidea</taxon>
        <taxon>Ixodidae</taxon>
        <taxon>Amblyomminae</taxon>
        <taxon>Amblyomma</taxon>
    </lineage>
</organism>
<feature type="compositionally biased region" description="Low complexity" evidence="1">
    <location>
        <begin position="49"/>
        <end position="63"/>
    </location>
</feature>
<feature type="region of interest" description="Disordered" evidence="1">
    <location>
        <begin position="47"/>
        <end position="69"/>
    </location>
</feature>
<reference evidence="3" key="1">
    <citation type="submission" date="2014-03" db="EMBL/GenBank/DDBJ databases">
        <title>The sialotranscriptome of Amblyomma triste, Amblyomma parvum and Amblyomma cajennense ticks, uncovered by 454-based RNA-seq.</title>
        <authorList>
            <person name="Garcia G.R."/>
            <person name="Gardinassi L.G."/>
            <person name="Ribeiro J.M."/>
            <person name="Anatriello E."/>
            <person name="Ferreira B.R."/>
            <person name="Moreira H.N."/>
            <person name="Mafra C."/>
            <person name="Olegario M.M."/>
            <person name="Szabo P.J."/>
            <person name="Miranda-Santos I.K."/>
            <person name="Maruyama S.R."/>
        </authorList>
    </citation>
    <scope>NUCLEOTIDE SEQUENCE</scope>
    <source>
        <strain evidence="3">Mato Grasso do Sul</strain>
        <tissue evidence="3">Salivary glands</tissue>
    </source>
</reference>
<keyword evidence="2" id="KW-0732">Signal</keyword>
<evidence type="ECO:0000256" key="1">
    <source>
        <dbReference type="SAM" id="MobiDB-lite"/>
    </source>
</evidence>
<evidence type="ECO:0000256" key="2">
    <source>
        <dbReference type="SAM" id="SignalP"/>
    </source>
</evidence>
<sequence length="182" mass="20175">MVTALYCVFVIMAFAVPSECIKRKGSHGGWRYRPEHDIPPRFRALRNVQHPQGNGPPLLQGPQARPQPDNRLRAEAAPFTPLGAQTPLPTGYGPYLQHGHLHLQHLQGTMQHGPQGPRPERGQSYQPQVPAWGPEKKNICPLMCYPGQLAGEQCSSHPNCRCTIDLQNLNFAHLPCVFIPSG</sequence>
<name>A0A023G573_AMBTT</name>
<feature type="region of interest" description="Disordered" evidence="1">
    <location>
        <begin position="108"/>
        <end position="127"/>
    </location>
</feature>
<dbReference type="AlphaFoldDB" id="A0A023G573"/>
<protein>
    <submittedName>
        <fullName evidence="3">Putative secreted protein</fullName>
    </submittedName>
</protein>
<accession>A0A023G573</accession>
<feature type="chain" id="PRO_5001520636" evidence="2">
    <location>
        <begin position="21"/>
        <end position="182"/>
    </location>
</feature>
<dbReference type="EMBL" id="GBBM01007383">
    <property type="protein sequence ID" value="JAC28035.1"/>
    <property type="molecule type" value="mRNA"/>
</dbReference>